<dbReference type="Proteomes" id="UP000605361">
    <property type="component" value="Unassembled WGS sequence"/>
</dbReference>
<dbReference type="GO" id="GO:0016787">
    <property type="term" value="F:hydrolase activity"/>
    <property type="evidence" value="ECO:0007669"/>
    <property type="project" value="UniProtKB-KW"/>
</dbReference>
<dbReference type="PANTHER" id="PTHR46438">
    <property type="entry name" value="ALPHA/BETA-HYDROLASES SUPERFAMILY PROTEIN"/>
    <property type="match status" value="1"/>
</dbReference>
<proteinExistence type="predicted"/>
<dbReference type="Pfam" id="PF00561">
    <property type="entry name" value="Abhydrolase_1"/>
    <property type="match status" value="1"/>
</dbReference>
<protein>
    <submittedName>
        <fullName evidence="2">Alpha/beta hydrolase</fullName>
    </submittedName>
</protein>
<dbReference type="Gene3D" id="3.40.50.1820">
    <property type="entry name" value="alpha/beta hydrolase"/>
    <property type="match status" value="1"/>
</dbReference>
<feature type="domain" description="AB hydrolase-1" evidence="1">
    <location>
        <begin position="49"/>
        <end position="321"/>
    </location>
</feature>
<accession>A0A931AL29</accession>
<dbReference type="SUPFAM" id="SSF53474">
    <property type="entry name" value="alpha/beta-Hydrolases"/>
    <property type="match status" value="1"/>
</dbReference>
<dbReference type="PANTHER" id="PTHR46438:SF2">
    <property type="entry name" value="ALPHA_BETA-HYDROLASES SUPERFAMILY PROTEIN"/>
    <property type="match status" value="1"/>
</dbReference>
<evidence type="ECO:0000259" key="1">
    <source>
        <dbReference type="Pfam" id="PF00561"/>
    </source>
</evidence>
<dbReference type="EMBL" id="JADOGI010000241">
    <property type="protein sequence ID" value="MBF8192909.1"/>
    <property type="molecule type" value="Genomic_DNA"/>
</dbReference>
<keyword evidence="2" id="KW-0378">Hydrolase</keyword>
<gene>
    <name evidence="2" type="ORF">ITP53_45985</name>
</gene>
<dbReference type="ESTHER" id="9actn-a0a931al29">
    <property type="family name" value="Zearalenone-hydrolase-fam2"/>
</dbReference>
<reference evidence="2" key="1">
    <citation type="submission" date="2020-11" db="EMBL/GenBank/DDBJ databases">
        <title>Whole-genome analyses of Nonomuraea sp. K274.</title>
        <authorList>
            <person name="Veyisoglu A."/>
        </authorList>
    </citation>
    <scope>NUCLEOTIDE SEQUENCE</scope>
    <source>
        <strain evidence="2">K274</strain>
    </source>
</reference>
<dbReference type="AlphaFoldDB" id="A0A931AL29"/>
<dbReference type="RefSeq" id="WP_195901793.1">
    <property type="nucleotide sequence ID" value="NZ_JADOGI010000241.1"/>
</dbReference>
<dbReference type="InterPro" id="IPR000073">
    <property type="entry name" value="AB_hydrolase_1"/>
</dbReference>
<organism evidence="2 3">
    <name type="scientific">Nonomuraea cypriaca</name>
    <dbReference type="NCBI Taxonomy" id="1187855"/>
    <lineage>
        <taxon>Bacteria</taxon>
        <taxon>Bacillati</taxon>
        <taxon>Actinomycetota</taxon>
        <taxon>Actinomycetes</taxon>
        <taxon>Streptosporangiales</taxon>
        <taxon>Streptosporangiaceae</taxon>
        <taxon>Nonomuraea</taxon>
    </lineage>
</organism>
<dbReference type="InterPro" id="IPR029058">
    <property type="entry name" value="AB_hydrolase_fold"/>
</dbReference>
<evidence type="ECO:0000313" key="2">
    <source>
        <dbReference type="EMBL" id="MBF8192909.1"/>
    </source>
</evidence>
<evidence type="ECO:0000313" key="3">
    <source>
        <dbReference type="Proteomes" id="UP000605361"/>
    </source>
</evidence>
<comment type="caution">
    <text evidence="2">The sequence shown here is derived from an EMBL/GenBank/DDBJ whole genome shotgun (WGS) entry which is preliminary data.</text>
</comment>
<name>A0A931AL29_9ACTN</name>
<sequence length="345" mass="39073">MNAHQYHNPYEKLSGTIDIRAVRAAGFRERQFDTGTIRINYVEGPDTGPPLVLIPAQTGTWESYQRVLAPLSHRRRVYAVDVRGHGKSSWTPGEYSWRHLGADMTAFLTEVVRAPAVISGNSSGGLIAANIPNRVAAVILEDAPVFSAEMPRFRDRDRYVYQGLHHLVETLGNLDDRDLANYLRGLTLPISETRQRGVPEWFVSFLSRRIRAFQMRHPDQPVDIRYFPQNLRLLFKSLSMFDPDFARALVDGRFYDGLDHADALARVSCPLLVLHADWRRLPSHGLIGAMDDQDAARIAQLAPHNRYKHIHANHVIHMFKPRQFVTAVDTFLLEVTPAGDGARRA</sequence>
<keyword evidence="3" id="KW-1185">Reference proteome</keyword>